<evidence type="ECO:0000256" key="4">
    <source>
        <dbReference type="ARBA" id="ARBA00022989"/>
    </source>
</evidence>
<keyword evidence="4 6" id="KW-1133">Transmembrane helix</keyword>
<feature type="transmembrane region" description="Helical" evidence="6">
    <location>
        <begin position="79"/>
        <end position="96"/>
    </location>
</feature>
<protein>
    <recommendedName>
        <fullName evidence="6">Phosphate transporter</fullName>
    </recommendedName>
</protein>
<dbReference type="PANTHER" id="PTHR11101:SF80">
    <property type="entry name" value="PHOSPHATE TRANSPORTER"/>
    <property type="match status" value="1"/>
</dbReference>
<accession>A0ABT7C288</accession>
<feature type="transmembrane region" description="Helical" evidence="6">
    <location>
        <begin position="342"/>
        <end position="363"/>
    </location>
</feature>
<gene>
    <name evidence="7" type="ORF">PMH09_16505</name>
</gene>
<feature type="transmembrane region" description="Helical" evidence="6">
    <location>
        <begin position="176"/>
        <end position="197"/>
    </location>
</feature>
<keyword evidence="6" id="KW-0592">Phosphate transport</keyword>
<dbReference type="Proteomes" id="UP001232992">
    <property type="component" value="Unassembled WGS sequence"/>
</dbReference>
<comment type="caution">
    <text evidence="7">The sequence shown here is derived from an EMBL/GenBank/DDBJ whole genome shotgun (WGS) entry which is preliminary data.</text>
</comment>
<dbReference type="EMBL" id="JAQOSQ010000020">
    <property type="protein sequence ID" value="MDJ1184791.1"/>
    <property type="molecule type" value="Genomic_DNA"/>
</dbReference>
<evidence type="ECO:0000256" key="3">
    <source>
        <dbReference type="ARBA" id="ARBA00022692"/>
    </source>
</evidence>
<keyword evidence="3 6" id="KW-0812">Transmembrane</keyword>
<keyword evidence="8" id="KW-1185">Reference proteome</keyword>
<dbReference type="RefSeq" id="WP_283759446.1">
    <property type="nucleotide sequence ID" value="NZ_JAQOSQ010000020.1"/>
</dbReference>
<feature type="transmembrane region" description="Helical" evidence="6">
    <location>
        <begin position="383"/>
        <end position="405"/>
    </location>
</feature>
<dbReference type="PANTHER" id="PTHR11101">
    <property type="entry name" value="PHOSPHATE TRANSPORTER"/>
    <property type="match status" value="1"/>
</dbReference>
<organism evidence="7 8">
    <name type="scientific">Roseofilum casamattae BLCC-M143</name>
    <dbReference type="NCBI Taxonomy" id="3022442"/>
    <lineage>
        <taxon>Bacteria</taxon>
        <taxon>Bacillati</taxon>
        <taxon>Cyanobacteriota</taxon>
        <taxon>Cyanophyceae</taxon>
        <taxon>Desertifilales</taxon>
        <taxon>Desertifilaceae</taxon>
        <taxon>Roseofilum</taxon>
        <taxon>Roseofilum casamattae</taxon>
    </lineage>
</organism>
<dbReference type="Pfam" id="PF01384">
    <property type="entry name" value="PHO4"/>
    <property type="match status" value="1"/>
</dbReference>
<comment type="subcellular location">
    <subcellularLocation>
        <location evidence="1 6">Membrane</location>
        <topology evidence="1 6">Multi-pass membrane protein</topology>
    </subcellularLocation>
</comment>
<reference evidence="7 8" key="1">
    <citation type="submission" date="2023-01" db="EMBL/GenBank/DDBJ databases">
        <title>Novel diversity within Roseofilum (Cyanobacteria; Desertifilaceae) from marine benthic mats with descriptions of four novel species.</title>
        <authorList>
            <person name="Wang Y."/>
            <person name="Berthold D.E."/>
            <person name="Hu J."/>
            <person name="Lefler F.W."/>
            <person name="Laughinghouse H.D. IV."/>
        </authorList>
    </citation>
    <scope>NUCLEOTIDE SEQUENCE [LARGE SCALE GENOMIC DNA]</scope>
    <source>
        <strain evidence="7 8">BLCC-M143</strain>
    </source>
</reference>
<comment type="similarity">
    <text evidence="6">Belongs to the inorganic phosphate transporter (PiT) (TC 2.A.20) family.</text>
</comment>
<dbReference type="InterPro" id="IPR001204">
    <property type="entry name" value="Phos_transporter"/>
</dbReference>
<feature type="transmembrane region" description="Helical" evidence="6">
    <location>
        <begin position="36"/>
        <end position="58"/>
    </location>
</feature>
<evidence type="ECO:0000256" key="2">
    <source>
        <dbReference type="ARBA" id="ARBA00022448"/>
    </source>
</evidence>
<name>A0ABT7C288_9CYAN</name>
<evidence type="ECO:0000313" key="7">
    <source>
        <dbReference type="EMBL" id="MDJ1184791.1"/>
    </source>
</evidence>
<keyword evidence="2 6" id="KW-0813">Transport</keyword>
<evidence type="ECO:0000256" key="1">
    <source>
        <dbReference type="ARBA" id="ARBA00004141"/>
    </source>
</evidence>
<evidence type="ECO:0000256" key="5">
    <source>
        <dbReference type="ARBA" id="ARBA00023136"/>
    </source>
</evidence>
<evidence type="ECO:0000256" key="6">
    <source>
        <dbReference type="RuleBase" id="RU363058"/>
    </source>
</evidence>
<keyword evidence="5 6" id="KW-0472">Membrane</keyword>
<sequence length="406" mass="42791">MLDLILPILLAFYVAGNLGANDVANSMGTSVGSKAITLGQAVVIAGLFEFTGAVLFGGRVSETLATDLIQIEAFAPDPHLLFLGAISVLLTCGVWLQTATSFGLPVASSHAVVGAIAGFTWVAVGPSAIDWKAIGQISLMWVITPIVSGSLSFLFYNRLRAWVLDRPDIEQRLQEWIPWLATGVFSLFGAIVFPTLFRHFSLPGIPPHTAAIGTASLAIAALTLTSWHRFASSQSAETLFVQFQVVSACFVAFAHGSNDVGNAIAPLAIVAQIQEHSDLSSSTFQVPLWTLIIGAIGIVFGLAIWGKNVIATVGEKIVPLQPSGGFCAEVATATTILLSSRLGFPVSTSHALVGAVVGIGLVYYQQTSQPPRWKTLQEIGLVWVITLPLTAAISATILSAARLFLG</sequence>
<feature type="transmembrane region" description="Helical" evidence="6">
    <location>
        <begin position="286"/>
        <end position="306"/>
    </location>
</feature>
<evidence type="ECO:0000313" key="8">
    <source>
        <dbReference type="Proteomes" id="UP001232992"/>
    </source>
</evidence>
<feature type="transmembrane region" description="Helical" evidence="6">
    <location>
        <begin position="137"/>
        <end position="156"/>
    </location>
</feature>
<feature type="transmembrane region" description="Helical" evidence="6">
    <location>
        <begin position="209"/>
        <end position="230"/>
    </location>
</feature>
<proteinExistence type="inferred from homology"/>
<feature type="transmembrane region" description="Helical" evidence="6">
    <location>
        <begin position="102"/>
        <end position="125"/>
    </location>
</feature>